<evidence type="ECO:0000256" key="3">
    <source>
        <dbReference type="PROSITE-ProRule" id="PRU00023"/>
    </source>
</evidence>
<comment type="caution">
    <text evidence="4">The sequence shown here is derived from an EMBL/GenBank/DDBJ whole genome shotgun (WGS) entry which is preliminary data.</text>
</comment>
<accession>A0ABD2XJ33</accession>
<feature type="repeat" description="ANK" evidence="3">
    <location>
        <begin position="329"/>
        <end position="361"/>
    </location>
</feature>
<name>A0ABD2XJ33_9HYME</name>
<dbReference type="EMBL" id="JBJJXI010000021">
    <property type="protein sequence ID" value="KAL3405155.1"/>
    <property type="molecule type" value="Genomic_DNA"/>
</dbReference>
<dbReference type="AlphaFoldDB" id="A0ABD2XJ33"/>
<dbReference type="SMART" id="SM00248">
    <property type="entry name" value="ANK"/>
    <property type="match status" value="6"/>
</dbReference>
<dbReference type="InterPro" id="IPR002110">
    <property type="entry name" value="Ankyrin_rpt"/>
</dbReference>
<dbReference type="PROSITE" id="PS50088">
    <property type="entry name" value="ANK_REPEAT"/>
    <property type="match status" value="3"/>
</dbReference>
<reference evidence="4 5" key="1">
    <citation type="journal article" date="2024" name="bioRxiv">
        <title>A reference genome for Trichogramma kaykai: A tiny desert-dwelling parasitoid wasp with competing sex-ratio distorters.</title>
        <authorList>
            <person name="Culotta J."/>
            <person name="Lindsey A.R."/>
        </authorList>
    </citation>
    <scope>NUCLEOTIDE SEQUENCE [LARGE SCALE GENOMIC DNA]</scope>
    <source>
        <strain evidence="4 5">KSX58</strain>
    </source>
</reference>
<dbReference type="Proteomes" id="UP001627154">
    <property type="component" value="Unassembled WGS sequence"/>
</dbReference>
<keyword evidence="2 3" id="KW-0040">ANK repeat</keyword>
<dbReference type="SUPFAM" id="SSF48403">
    <property type="entry name" value="Ankyrin repeat"/>
    <property type="match status" value="1"/>
</dbReference>
<organism evidence="4 5">
    <name type="scientific">Trichogramma kaykai</name>
    <dbReference type="NCBI Taxonomy" id="54128"/>
    <lineage>
        <taxon>Eukaryota</taxon>
        <taxon>Metazoa</taxon>
        <taxon>Ecdysozoa</taxon>
        <taxon>Arthropoda</taxon>
        <taxon>Hexapoda</taxon>
        <taxon>Insecta</taxon>
        <taxon>Pterygota</taxon>
        <taxon>Neoptera</taxon>
        <taxon>Endopterygota</taxon>
        <taxon>Hymenoptera</taxon>
        <taxon>Apocrita</taxon>
        <taxon>Proctotrupomorpha</taxon>
        <taxon>Chalcidoidea</taxon>
        <taxon>Trichogrammatidae</taxon>
        <taxon>Trichogramma</taxon>
    </lineage>
</organism>
<dbReference type="Pfam" id="PF00023">
    <property type="entry name" value="Ank"/>
    <property type="match status" value="1"/>
</dbReference>
<evidence type="ECO:0000256" key="1">
    <source>
        <dbReference type="ARBA" id="ARBA00022737"/>
    </source>
</evidence>
<feature type="repeat" description="ANK" evidence="3">
    <location>
        <begin position="185"/>
        <end position="217"/>
    </location>
</feature>
<dbReference type="InterPro" id="IPR036770">
    <property type="entry name" value="Ankyrin_rpt-contain_sf"/>
</dbReference>
<evidence type="ECO:0000313" key="4">
    <source>
        <dbReference type="EMBL" id="KAL3405155.1"/>
    </source>
</evidence>
<dbReference type="InterPro" id="IPR051165">
    <property type="entry name" value="Multifunctional_ANK_Repeat"/>
</dbReference>
<dbReference type="Pfam" id="PF12796">
    <property type="entry name" value="Ank_2"/>
    <property type="match status" value="1"/>
</dbReference>
<protein>
    <submittedName>
        <fullName evidence="4">Uncharacterized protein</fullName>
    </submittedName>
</protein>
<keyword evidence="1" id="KW-0677">Repeat</keyword>
<proteinExistence type="predicted"/>
<gene>
    <name evidence="4" type="ORF">TKK_002201</name>
</gene>
<dbReference type="Gene3D" id="1.25.40.20">
    <property type="entry name" value="Ankyrin repeat-containing domain"/>
    <property type="match status" value="2"/>
</dbReference>
<sequence length="392" mass="43505">MAHPDQEVSLLKLKCLRAQVDWTIEEQRDALLHQLMILFAEWSGPLPCLLEIFRPYEIDWLISEVITKKMKTIVHKNRIKGFIEFVASTGYKESLVDQHINASELRTTPIHQAQRHDIHCREDVTRELFKIYDRYDLNYTDEDGLTHFHVACRYGLVDACRNFLLLGHDPNCPAPEALDDRQRPFRGSLLHLALAHGHRRVVEWLLHAGADPTRTDARGSTCLHVACAQRDDADDTAEMLLASCGGIQHRLLIEARDASGRTALHLAADSGATHSFGTLLARGADPNALDSNGATALHAICRRGDGGMAELLFSICHQSHLQLDVRDREGKTALNYAVASGNVDLSHLLLASGADARVGMEHLPANVRRAMMQAALSVQCAGAYGLPFGWLN</sequence>
<feature type="repeat" description="ANK" evidence="3">
    <location>
        <begin position="259"/>
        <end position="291"/>
    </location>
</feature>
<evidence type="ECO:0000256" key="2">
    <source>
        <dbReference type="ARBA" id="ARBA00023043"/>
    </source>
</evidence>
<dbReference type="PANTHER" id="PTHR24123">
    <property type="entry name" value="ANKYRIN REPEAT-CONTAINING"/>
    <property type="match status" value="1"/>
</dbReference>
<evidence type="ECO:0000313" key="5">
    <source>
        <dbReference type="Proteomes" id="UP001627154"/>
    </source>
</evidence>
<keyword evidence="5" id="KW-1185">Reference proteome</keyword>
<dbReference type="PROSITE" id="PS50297">
    <property type="entry name" value="ANK_REP_REGION"/>
    <property type="match status" value="3"/>
</dbReference>
<dbReference type="PANTHER" id="PTHR24123:SF33">
    <property type="entry name" value="PROTEIN HOS4"/>
    <property type="match status" value="1"/>
</dbReference>